<evidence type="ECO:0000256" key="10">
    <source>
        <dbReference type="ARBA" id="ARBA00023242"/>
    </source>
</evidence>
<dbReference type="PANTHER" id="PTHR11276:SF42">
    <property type="entry name" value="DNA POLYMERASE BETA"/>
    <property type="match status" value="1"/>
</dbReference>
<dbReference type="Gene3D" id="1.10.150.20">
    <property type="entry name" value="5' to 3' exonuclease, C-terminal subdomain"/>
    <property type="match status" value="1"/>
</dbReference>
<keyword evidence="9 12" id="KW-0234">DNA repair</keyword>
<dbReference type="InterPro" id="IPR029398">
    <property type="entry name" value="PolB_thumb"/>
</dbReference>
<dbReference type="SUPFAM" id="SSF81301">
    <property type="entry name" value="Nucleotidyltransferase"/>
    <property type="match status" value="1"/>
</dbReference>
<keyword evidence="5" id="KW-0479">Metal-binding</keyword>
<keyword evidence="6 12" id="KW-0227">DNA damage</keyword>
<dbReference type="Gene3D" id="3.30.460.10">
    <property type="entry name" value="Beta Polymerase, domain 2"/>
    <property type="match status" value="1"/>
</dbReference>
<feature type="domain" description="DNA-directed DNA polymerase X" evidence="13">
    <location>
        <begin position="28"/>
        <end position="404"/>
    </location>
</feature>
<dbReference type="PRINTS" id="PR00869">
    <property type="entry name" value="DNAPOLX"/>
</dbReference>
<evidence type="ECO:0000313" key="14">
    <source>
        <dbReference type="EMBL" id="KAF5382669.1"/>
    </source>
</evidence>
<name>A0A8H5HGC1_9AGAR</name>
<dbReference type="Pfam" id="PF14791">
    <property type="entry name" value="DNA_pol_B_thumb"/>
    <property type="match status" value="1"/>
</dbReference>
<evidence type="ECO:0000256" key="6">
    <source>
        <dbReference type="ARBA" id="ARBA00022763"/>
    </source>
</evidence>
<proteinExistence type="inferred from homology"/>
<dbReference type="EMBL" id="JAACJP010000008">
    <property type="protein sequence ID" value="KAF5382669.1"/>
    <property type="molecule type" value="Genomic_DNA"/>
</dbReference>
<dbReference type="InterPro" id="IPR022312">
    <property type="entry name" value="DNA_pol_X"/>
</dbReference>
<keyword evidence="10 12" id="KW-0539">Nucleus</keyword>
<evidence type="ECO:0000256" key="12">
    <source>
        <dbReference type="RuleBase" id="RU366014"/>
    </source>
</evidence>
<dbReference type="InterPro" id="IPR037160">
    <property type="entry name" value="DNA_Pol_thumb_sf"/>
</dbReference>
<dbReference type="GO" id="GO:0003887">
    <property type="term" value="F:DNA-directed DNA polymerase activity"/>
    <property type="evidence" value="ECO:0007669"/>
    <property type="project" value="UniProtKB-UniRule"/>
</dbReference>
<dbReference type="Gene3D" id="3.30.210.10">
    <property type="entry name" value="DNA polymerase, thumb domain"/>
    <property type="match status" value="1"/>
</dbReference>
<protein>
    <recommendedName>
        <fullName evidence="12">DNA polymerase</fullName>
        <ecNumber evidence="12">2.7.7.7</ecNumber>
    </recommendedName>
</protein>
<keyword evidence="8 12" id="KW-0239">DNA-directed DNA polymerase</keyword>
<comment type="similarity">
    <text evidence="12">Belongs to the DNA polymerase type-X family.</text>
</comment>
<dbReference type="SMART" id="SM00483">
    <property type="entry name" value="POLXc"/>
    <property type="match status" value="1"/>
</dbReference>
<dbReference type="EC" id="2.7.7.7" evidence="12"/>
<dbReference type="InterPro" id="IPR002054">
    <property type="entry name" value="DNA-dir_DNA_pol_X"/>
</dbReference>
<keyword evidence="15" id="KW-1185">Reference proteome</keyword>
<evidence type="ECO:0000256" key="11">
    <source>
        <dbReference type="ARBA" id="ARBA00049244"/>
    </source>
</evidence>
<reference evidence="14 15" key="1">
    <citation type="journal article" date="2020" name="ISME J.">
        <title>Uncovering the hidden diversity of litter-decomposition mechanisms in mushroom-forming fungi.</title>
        <authorList>
            <person name="Floudas D."/>
            <person name="Bentzer J."/>
            <person name="Ahren D."/>
            <person name="Johansson T."/>
            <person name="Persson P."/>
            <person name="Tunlid A."/>
        </authorList>
    </citation>
    <scope>NUCLEOTIDE SEQUENCE [LARGE SCALE GENOMIC DNA]</scope>
    <source>
        <strain evidence="14 15">CBS 661.87</strain>
    </source>
</reference>
<dbReference type="InterPro" id="IPR043519">
    <property type="entry name" value="NT_sf"/>
</dbReference>
<dbReference type="Proteomes" id="UP000565441">
    <property type="component" value="Unassembled WGS sequence"/>
</dbReference>
<evidence type="ECO:0000256" key="4">
    <source>
        <dbReference type="ARBA" id="ARBA00022695"/>
    </source>
</evidence>
<evidence type="ECO:0000256" key="8">
    <source>
        <dbReference type="ARBA" id="ARBA00022932"/>
    </source>
</evidence>
<evidence type="ECO:0000256" key="2">
    <source>
        <dbReference type="ARBA" id="ARBA00004123"/>
    </source>
</evidence>
<dbReference type="InterPro" id="IPR010996">
    <property type="entry name" value="HHH_MUS81"/>
</dbReference>
<dbReference type="GO" id="GO:0005634">
    <property type="term" value="C:nucleus"/>
    <property type="evidence" value="ECO:0007669"/>
    <property type="project" value="UniProtKB-SubCell"/>
</dbReference>
<sequence>MLARIFASTSRKAPAITICRRHASASIRPNAALIEMLKAEVRAEKEKPNPNRYRHRSLVNAIDSISKLDHDIISLSNVKNIDGIGRGILNRIQNYLEVRHQQTQGPQKDKDSLIMELASVTGIGKSRAEKLVKAGCNGLAGLQDETFFDMLTPTQRVLIRYGDHLRRPVPCDLTETVAEFIRSSLSPKHEVVVVGSCRRNADSTTAVDVMLFHPEHVHVPVPPPPPRGALVPVYKQPSPSAKARAETPLYKFIVPTLQERGLIVAPMRGSLRTWSGLIRVPEKDEEGRWRTRRERLEAVEANEGDYRRLNLSMMPLKSRGAALIHHTGDSDMKKQLKRKADQLGFYFDELGLWKWHADNAEDAVSVVADDDTPSSGFWQLLQSTTEEAIFEQLGMDYVEPERRNLENLR</sequence>
<evidence type="ECO:0000256" key="7">
    <source>
        <dbReference type="ARBA" id="ARBA00022842"/>
    </source>
</evidence>
<dbReference type="Pfam" id="PF14792">
    <property type="entry name" value="DNA_pol_B_palm"/>
    <property type="match status" value="1"/>
</dbReference>
<comment type="function">
    <text evidence="12">DNA polymerase that functions in several pathways of DNA repair. Involved in base excision repair (BER) responsible for repair of lesions that give rise to abasic (AP) sites in DNA. Also contributes to DNA double-strand break repair by non-homologous end joining and homologous recombination. Has both template-dependent and template-independent (terminal transferase) DNA polymerase activities. Has also a 5'-deoxyribose-5-phosphate lyase (dRP lyase) activity.</text>
</comment>
<gene>
    <name evidence="14" type="ORF">D9615_002724</name>
</gene>
<dbReference type="SUPFAM" id="SSF47802">
    <property type="entry name" value="DNA polymerase beta, N-terminal domain-like"/>
    <property type="match status" value="1"/>
</dbReference>
<dbReference type="AlphaFoldDB" id="A0A8H5HGC1"/>
<keyword evidence="4 12" id="KW-0548">Nucleotidyltransferase</keyword>
<keyword evidence="3 12" id="KW-0808">Transferase</keyword>
<dbReference type="GO" id="GO:0006303">
    <property type="term" value="P:double-strand break repair via nonhomologous end joining"/>
    <property type="evidence" value="ECO:0007669"/>
    <property type="project" value="TreeGrafter"/>
</dbReference>
<comment type="caution">
    <text evidence="14">The sequence shown here is derived from an EMBL/GenBank/DDBJ whole genome shotgun (WGS) entry which is preliminary data.</text>
</comment>
<dbReference type="PRINTS" id="PR00870">
    <property type="entry name" value="DNAPOLXBETA"/>
</dbReference>
<dbReference type="Pfam" id="PF14716">
    <property type="entry name" value="HHH_8"/>
    <property type="match status" value="1"/>
</dbReference>
<evidence type="ECO:0000259" key="13">
    <source>
        <dbReference type="SMART" id="SM00483"/>
    </source>
</evidence>
<dbReference type="GO" id="GO:0006284">
    <property type="term" value="P:base-excision repair"/>
    <property type="evidence" value="ECO:0007669"/>
    <property type="project" value="TreeGrafter"/>
</dbReference>
<dbReference type="GO" id="GO:0046872">
    <property type="term" value="F:metal ion binding"/>
    <property type="evidence" value="ECO:0007669"/>
    <property type="project" value="UniProtKB-UniRule"/>
</dbReference>
<comment type="catalytic activity">
    <reaction evidence="11 12">
        <text>DNA(n) + a 2'-deoxyribonucleoside 5'-triphosphate = DNA(n+1) + diphosphate</text>
        <dbReference type="Rhea" id="RHEA:22508"/>
        <dbReference type="Rhea" id="RHEA-COMP:17339"/>
        <dbReference type="Rhea" id="RHEA-COMP:17340"/>
        <dbReference type="ChEBI" id="CHEBI:33019"/>
        <dbReference type="ChEBI" id="CHEBI:61560"/>
        <dbReference type="ChEBI" id="CHEBI:173112"/>
        <dbReference type="EC" id="2.7.7.7"/>
    </reaction>
</comment>
<evidence type="ECO:0000256" key="3">
    <source>
        <dbReference type="ARBA" id="ARBA00022679"/>
    </source>
</evidence>
<accession>A0A8H5HGC1</accession>
<dbReference type="OrthoDB" id="205514at2759"/>
<comment type="subcellular location">
    <subcellularLocation>
        <location evidence="2 12">Nucleus</location>
    </subcellularLocation>
</comment>
<dbReference type="InterPro" id="IPR028207">
    <property type="entry name" value="DNA_pol_B_palm_palm"/>
</dbReference>
<dbReference type="Gene3D" id="1.10.150.110">
    <property type="entry name" value="DNA polymerase beta, N-terminal domain-like"/>
    <property type="match status" value="1"/>
</dbReference>
<organism evidence="14 15">
    <name type="scientific">Tricholomella constricta</name>
    <dbReference type="NCBI Taxonomy" id="117010"/>
    <lineage>
        <taxon>Eukaryota</taxon>
        <taxon>Fungi</taxon>
        <taxon>Dikarya</taxon>
        <taxon>Basidiomycota</taxon>
        <taxon>Agaricomycotina</taxon>
        <taxon>Agaricomycetes</taxon>
        <taxon>Agaricomycetidae</taxon>
        <taxon>Agaricales</taxon>
        <taxon>Tricholomatineae</taxon>
        <taxon>Lyophyllaceae</taxon>
        <taxon>Tricholomella</taxon>
    </lineage>
</organism>
<keyword evidence="7" id="KW-0460">Magnesium</keyword>
<evidence type="ECO:0000256" key="5">
    <source>
        <dbReference type="ARBA" id="ARBA00022723"/>
    </source>
</evidence>
<evidence type="ECO:0000313" key="15">
    <source>
        <dbReference type="Proteomes" id="UP000565441"/>
    </source>
</evidence>
<dbReference type="InterPro" id="IPR027421">
    <property type="entry name" value="DNA_pol_lamdba_lyase_dom_sf"/>
</dbReference>
<evidence type="ECO:0000256" key="1">
    <source>
        <dbReference type="ARBA" id="ARBA00001946"/>
    </source>
</evidence>
<comment type="cofactor">
    <cofactor evidence="1">
        <name>Mg(2+)</name>
        <dbReference type="ChEBI" id="CHEBI:18420"/>
    </cofactor>
</comment>
<dbReference type="InterPro" id="IPR002008">
    <property type="entry name" value="DNA_pol_X_beta-like"/>
</dbReference>
<evidence type="ECO:0000256" key="9">
    <source>
        <dbReference type="ARBA" id="ARBA00023204"/>
    </source>
</evidence>
<dbReference type="PANTHER" id="PTHR11276">
    <property type="entry name" value="DNA POLYMERASE TYPE-X FAMILY MEMBER"/>
    <property type="match status" value="1"/>
</dbReference>
<dbReference type="GO" id="GO:0003677">
    <property type="term" value="F:DNA binding"/>
    <property type="evidence" value="ECO:0007669"/>
    <property type="project" value="UniProtKB-UniRule"/>
</dbReference>
<dbReference type="SUPFAM" id="SSF81585">
    <property type="entry name" value="PsbU/PolX domain-like"/>
    <property type="match status" value="1"/>
</dbReference>